<keyword evidence="2" id="KW-1185">Reference proteome</keyword>
<dbReference type="EMBL" id="JAQIZT010000001">
    <property type="protein sequence ID" value="KAJ7015385.1"/>
    <property type="molecule type" value="Genomic_DNA"/>
</dbReference>
<gene>
    <name evidence="1" type="ORF">NC653_004629</name>
</gene>
<reference evidence="1 2" key="1">
    <citation type="journal article" date="2023" name="Mol. Ecol. Resour.">
        <title>Chromosome-level genome assembly of a triploid poplar Populus alba 'Berolinensis'.</title>
        <authorList>
            <person name="Chen S."/>
            <person name="Yu Y."/>
            <person name="Wang X."/>
            <person name="Wang S."/>
            <person name="Zhang T."/>
            <person name="Zhou Y."/>
            <person name="He R."/>
            <person name="Meng N."/>
            <person name="Wang Y."/>
            <person name="Liu W."/>
            <person name="Liu Z."/>
            <person name="Liu J."/>
            <person name="Guo Q."/>
            <person name="Huang H."/>
            <person name="Sederoff R.R."/>
            <person name="Wang G."/>
            <person name="Qu G."/>
            <person name="Chen S."/>
        </authorList>
    </citation>
    <scope>NUCLEOTIDE SEQUENCE [LARGE SCALE GENOMIC DNA]</scope>
    <source>
        <strain evidence="1">SC-2020</strain>
    </source>
</reference>
<evidence type="ECO:0000313" key="1">
    <source>
        <dbReference type="EMBL" id="KAJ7015385.1"/>
    </source>
</evidence>
<name>A0AAD6RVM4_9ROSI</name>
<dbReference type="AlphaFoldDB" id="A0AAD6RVM4"/>
<dbReference type="Proteomes" id="UP001164929">
    <property type="component" value="Chromosome 1"/>
</dbReference>
<sequence>MIAKLSKSFIFQLRFGTFKAEGNQCDIFICKVFDDVSPSKLGELNQ</sequence>
<protein>
    <submittedName>
        <fullName evidence="1">Uncharacterized protein</fullName>
    </submittedName>
</protein>
<comment type="caution">
    <text evidence="1">The sequence shown here is derived from an EMBL/GenBank/DDBJ whole genome shotgun (WGS) entry which is preliminary data.</text>
</comment>
<evidence type="ECO:0000313" key="2">
    <source>
        <dbReference type="Proteomes" id="UP001164929"/>
    </source>
</evidence>
<organism evidence="1 2">
    <name type="scientific">Populus alba x Populus x berolinensis</name>
    <dbReference type="NCBI Taxonomy" id="444605"/>
    <lineage>
        <taxon>Eukaryota</taxon>
        <taxon>Viridiplantae</taxon>
        <taxon>Streptophyta</taxon>
        <taxon>Embryophyta</taxon>
        <taxon>Tracheophyta</taxon>
        <taxon>Spermatophyta</taxon>
        <taxon>Magnoliopsida</taxon>
        <taxon>eudicotyledons</taxon>
        <taxon>Gunneridae</taxon>
        <taxon>Pentapetalae</taxon>
        <taxon>rosids</taxon>
        <taxon>fabids</taxon>
        <taxon>Malpighiales</taxon>
        <taxon>Salicaceae</taxon>
        <taxon>Saliceae</taxon>
        <taxon>Populus</taxon>
    </lineage>
</organism>
<accession>A0AAD6RVM4</accession>
<proteinExistence type="predicted"/>